<reference evidence="1 2" key="1">
    <citation type="submission" date="2018-08" db="EMBL/GenBank/DDBJ databases">
        <title>Recombination of ecologically and evolutionarily significant loci maintains genetic cohesion in the Pseudomonas syringae species complex.</title>
        <authorList>
            <person name="Dillon M."/>
            <person name="Thakur S."/>
            <person name="Almeida R.N.D."/>
            <person name="Weir B.S."/>
            <person name="Guttman D.S."/>
        </authorList>
    </citation>
    <scope>NUCLEOTIDE SEQUENCE [LARGE SCALE GENOMIC DNA]</scope>
    <source>
        <strain evidence="1 2">ICMP 4525</strain>
    </source>
</reference>
<dbReference type="InterPro" id="IPR036094">
    <property type="entry name" value="NadA_sf"/>
</dbReference>
<evidence type="ECO:0000313" key="1">
    <source>
        <dbReference type="EMBL" id="RMW07007.1"/>
    </source>
</evidence>
<accession>A0A3M6HPZ3</accession>
<feature type="non-terminal residue" evidence="1">
    <location>
        <position position="97"/>
    </location>
</feature>
<organism evidence="1 2">
    <name type="scientific">Pseudomonas amygdali pv. tabaci</name>
    <name type="common">Pseudomonas syringae pv. tabaci</name>
    <dbReference type="NCBI Taxonomy" id="322"/>
    <lineage>
        <taxon>Bacteria</taxon>
        <taxon>Pseudomonadati</taxon>
        <taxon>Pseudomonadota</taxon>
        <taxon>Gammaproteobacteria</taxon>
        <taxon>Pseudomonadales</taxon>
        <taxon>Pseudomonadaceae</taxon>
        <taxon>Pseudomonas</taxon>
        <taxon>Pseudomonas amygdali</taxon>
    </lineage>
</organism>
<dbReference type="GO" id="GO:0009435">
    <property type="term" value="P:NAD+ biosynthetic process"/>
    <property type="evidence" value="ECO:0007669"/>
    <property type="project" value="InterPro"/>
</dbReference>
<proteinExistence type="predicted"/>
<dbReference type="GO" id="GO:0051539">
    <property type="term" value="F:4 iron, 4 sulfur cluster binding"/>
    <property type="evidence" value="ECO:0007669"/>
    <property type="project" value="InterPro"/>
</dbReference>
<evidence type="ECO:0000313" key="2">
    <source>
        <dbReference type="Proteomes" id="UP000271531"/>
    </source>
</evidence>
<dbReference type="GO" id="GO:0008987">
    <property type="term" value="F:quinolinate synthetase A activity"/>
    <property type="evidence" value="ECO:0007669"/>
    <property type="project" value="InterPro"/>
</dbReference>
<name>A0A3M6HPZ3_PSEAJ</name>
<dbReference type="SUPFAM" id="SSF142754">
    <property type="entry name" value="NadA-like"/>
    <property type="match status" value="1"/>
</dbReference>
<dbReference type="EMBL" id="RBVA01000245">
    <property type="protein sequence ID" value="RMW07007.1"/>
    <property type="molecule type" value="Genomic_DNA"/>
</dbReference>
<gene>
    <name evidence="1" type="ORF">ALP03_05437</name>
</gene>
<protein>
    <submittedName>
        <fullName evidence="1">Quinolinate synthase A</fullName>
    </submittedName>
</protein>
<dbReference type="Proteomes" id="UP000271531">
    <property type="component" value="Unassembled WGS sequence"/>
</dbReference>
<dbReference type="AlphaFoldDB" id="A0A3M6HPZ3"/>
<sequence length="97" mass="10681">MVDKGFRLFYCLYFGCKLAFRALAPSGPANMTQISERFLVQAHLDAKQPKALSPAEQARYRADIAAELKKQDAVLVAHYYCDPVIQALAEETGGCVA</sequence>
<comment type="caution">
    <text evidence="1">The sequence shown here is derived from an EMBL/GenBank/DDBJ whole genome shotgun (WGS) entry which is preliminary data.</text>
</comment>